<dbReference type="Proteomes" id="UP000785679">
    <property type="component" value="Unassembled WGS sequence"/>
</dbReference>
<feature type="compositionally biased region" description="Polar residues" evidence="2">
    <location>
        <begin position="11"/>
        <end position="27"/>
    </location>
</feature>
<gene>
    <name evidence="3" type="ORF">FGO68_gene7798</name>
</gene>
<name>A0A8J8SX44_HALGN</name>
<evidence type="ECO:0000313" key="3">
    <source>
        <dbReference type="EMBL" id="TNV73533.1"/>
    </source>
</evidence>
<keyword evidence="1" id="KW-0175">Coiled coil</keyword>
<accession>A0A8J8SX44</accession>
<keyword evidence="4" id="KW-1185">Reference proteome</keyword>
<comment type="caution">
    <text evidence="3">The sequence shown here is derived from an EMBL/GenBank/DDBJ whole genome shotgun (WGS) entry which is preliminary data.</text>
</comment>
<evidence type="ECO:0000313" key="4">
    <source>
        <dbReference type="Proteomes" id="UP000785679"/>
    </source>
</evidence>
<reference evidence="3" key="1">
    <citation type="submission" date="2019-06" db="EMBL/GenBank/DDBJ databases">
        <authorList>
            <person name="Zheng W."/>
        </authorList>
    </citation>
    <scope>NUCLEOTIDE SEQUENCE</scope>
    <source>
        <strain evidence="3">QDHG01</strain>
    </source>
</reference>
<feature type="region of interest" description="Disordered" evidence="2">
    <location>
        <begin position="1"/>
        <end position="27"/>
    </location>
</feature>
<sequence>MGKSPSKRTFDQQQEMKPSPSQHEISNTELLNITYSRLPDINLGKNQQNVEAKQMNQFNQMTASQEMISPKIGYPSAARNGQNLNTTREVTKMMNNSTNQSRINNQQSMVTSPQQQKLHEEIDGASMLSQNEWVEVINYQREIDEEKIQREKQVKEKLKQQNRISLEKQLEEKRQRQQNEKDQQRQLEMQLLQNIRDKELMDLTKKSESLNKVQQQKMLREQQLRDALNKRQSDFVSKQQNDLLTINKMHLEVEQERERQRLMKQQKREKEQKVINDNEMQQMGKIYARRVEKEEDVSAFNSFKHLVETDEQRRNQERIERQEKIKKVLNRQAVISVDQQSHHYHTNESELDKKIRENQDRLAFEEKLKQEKKREEQRRMQGEIKQRLDLQVQEKRVREQSEKLANEDYHRSIVQRVQMDEAFERQKEEQKSRQRLEFKSNLLLQMGHINNAQPGAESHKSPQSSIGGNLQNGRRRIQMESMTNEELRLNKQLLQEISQRKKERMERMSMGQDI</sequence>
<feature type="compositionally biased region" description="Polar residues" evidence="2">
    <location>
        <begin position="461"/>
        <end position="472"/>
    </location>
</feature>
<dbReference type="OrthoDB" id="327675at2759"/>
<feature type="region of interest" description="Disordered" evidence="2">
    <location>
        <begin position="452"/>
        <end position="474"/>
    </location>
</feature>
<evidence type="ECO:0000256" key="2">
    <source>
        <dbReference type="SAM" id="MobiDB-lite"/>
    </source>
</evidence>
<organism evidence="3 4">
    <name type="scientific">Halteria grandinella</name>
    <dbReference type="NCBI Taxonomy" id="5974"/>
    <lineage>
        <taxon>Eukaryota</taxon>
        <taxon>Sar</taxon>
        <taxon>Alveolata</taxon>
        <taxon>Ciliophora</taxon>
        <taxon>Intramacronucleata</taxon>
        <taxon>Spirotrichea</taxon>
        <taxon>Stichotrichia</taxon>
        <taxon>Sporadotrichida</taxon>
        <taxon>Halteriidae</taxon>
        <taxon>Halteria</taxon>
    </lineage>
</organism>
<dbReference type="EMBL" id="RRYP01018673">
    <property type="protein sequence ID" value="TNV73533.1"/>
    <property type="molecule type" value="Genomic_DNA"/>
</dbReference>
<protein>
    <submittedName>
        <fullName evidence="3">Uncharacterized protein</fullName>
    </submittedName>
</protein>
<feature type="coiled-coil region" evidence="1">
    <location>
        <begin position="136"/>
        <end position="273"/>
    </location>
</feature>
<dbReference type="AlphaFoldDB" id="A0A8J8SX44"/>
<proteinExistence type="predicted"/>
<evidence type="ECO:0000256" key="1">
    <source>
        <dbReference type="SAM" id="Coils"/>
    </source>
</evidence>
<feature type="coiled-coil region" evidence="1">
    <location>
        <begin position="355"/>
        <end position="385"/>
    </location>
</feature>